<evidence type="ECO:0000313" key="2">
    <source>
        <dbReference type="Proteomes" id="UP001281731"/>
    </source>
</evidence>
<sequence>MGQVHIKRAYDVASNNDGYRVLVDRIWPRGVSKEKAHVNWWAKDVAPTTELRKWYGHKEERWEEFRARYLKELDDETHRHALQQLRDVLRDGDLTLITATKNVQVSAAQVLYQVLRDGTAETEKVCPA</sequence>
<accession>A0AAW9HRZ5</accession>
<dbReference type="PANTHER" id="PTHR36849:SF1">
    <property type="entry name" value="CYTOPLASMIC PROTEIN"/>
    <property type="match status" value="1"/>
</dbReference>
<comment type="caution">
    <text evidence="1">The sequence shown here is derived from an EMBL/GenBank/DDBJ whole genome shotgun (WGS) entry which is preliminary data.</text>
</comment>
<dbReference type="RefSeq" id="WP_320756278.1">
    <property type="nucleotide sequence ID" value="NZ_JAWNGC010000001.1"/>
</dbReference>
<reference evidence="1" key="1">
    <citation type="submission" date="2023-10" db="EMBL/GenBank/DDBJ databases">
        <title>Whole Genome based description of the genera Actinobaculum and Actinotignum reveals a complex phylogenetic relationship within the species included in the genus Actinotignum.</title>
        <authorList>
            <person name="Jensen C.S."/>
            <person name="Dargis R."/>
            <person name="Kemp M."/>
            <person name="Christensen J.J."/>
        </authorList>
    </citation>
    <scope>NUCLEOTIDE SEQUENCE</scope>
    <source>
        <strain evidence="1">SLA_B511</strain>
    </source>
</reference>
<protein>
    <submittedName>
        <fullName evidence="1">DUF488 family protein</fullName>
    </submittedName>
</protein>
<dbReference type="InterPro" id="IPR052552">
    <property type="entry name" value="YeaO-like"/>
</dbReference>
<dbReference type="PANTHER" id="PTHR36849">
    <property type="entry name" value="CYTOPLASMIC PROTEIN-RELATED"/>
    <property type="match status" value="1"/>
</dbReference>
<gene>
    <name evidence="1" type="ORF">R6G80_01685</name>
</gene>
<dbReference type="AlphaFoldDB" id="A0AAW9HRZ5"/>
<evidence type="ECO:0000313" key="1">
    <source>
        <dbReference type="EMBL" id="MDY5154438.1"/>
    </source>
</evidence>
<proteinExistence type="predicted"/>
<organism evidence="1 2">
    <name type="scientific">Actinotignum urinale</name>
    <dbReference type="NCBI Taxonomy" id="190146"/>
    <lineage>
        <taxon>Bacteria</taxon>
        <taxon>Bacillati</taxon>
        <taxon>Actinomycetota</taxon>
        <taxon>Actinomycetes</taxon>
        <taxon>Actinomycetales</taxon>
        <taxon>Actinomycetaceae</taxon>
        <taxon>Actinotignum</taxon>
    </lineage>
</organism>
<dbReference type="EMBL" id="JAWNGC010000001">
    <property type="protein sequence ID" value="MDY5154438.1"/>
    <property type="molecule type" value="Genomic_DNA"/>
</dbReference>
<name>A0AAW9HRZ5_9ACTO</name>
<dbReference type="Pfam" id="PF22752">
    <property type="entry name" value="DUF488-N3i"/>
    <property type="match status" value="1"/>
</dbReference>
<dbReference type="Proteomes" id="UP001281731">
    <property type="component" value="Unassembled WGS sequence"/>
</dbReference>